<dbReference type="InterPro" id="IPR011009">
    <property type="entry name" value="Kinase-like_dom_sf"/>
</dbReference>
<dbReference type="InterPro" id="IPR001245">
    <property type="entry name" value="Ser-Thr/Tyr_kinase_cat_dom"/>
</dbReference>
<dbReference type="PANTHER" id="PTHR44329">
    <property type="entry name" value="SERINE/THREONINE-PROTEIN KINASE TNNI3K-RELATED"/>
    <property type="match status" value="1"/>
</dbReference>
<dbReference type="AlphaFoldDB" id="A0A9N9F4H1"/>
<protein>
    <submittedName>
        <fullName evidence="2">2138_t:CDS:1</fullName>
    </submittedName>
</protein>
<keyword evidence="3" id="KW-1185">Reference proteome</keyword>
<accession>A0A9N9F4H1</accession>
<evidence type="ECO:0000259" key="1">
    <source>
        <dbReference type="PROSITE" id="PS50011"/>
    </source>
</evidence>
<proteinExistence type="predicted"/>
<feature type="domain" description="Protein kinase" evidence="1">
    <location>
        <begin position="134"/>
        <end position="419"/>
    </location>
</feature>
<name>A0A9N9F4H1_9GLOM</name>
<comment type="caution">
    <text evidence="2">The sequence shown here is derived from an EMBL/GenBank/DDBJ whole genome shotgun (WGS) entry which is preliminary data.</text>
</comment>
<dbReference type="GO" id="GO:0004674">
    <property type="term" value="F:protein serine/threonine kinase activity"/>
    <property type="evidence" value="ECO:0007669"/>
    <property type="project" value="TreeGrafter"/>
</dbReference>
<dbReference type="Pfam" id="PF07714">
    <property type="entry name" value="PK_Tyr_Ser-Thr"/>
    <property type="match status" value="1"/>
</dbReference>
<dbReference type="OrthoDB" id="2318560at2759"/>
<dbReference type="Proteomes" id="UP000789759">
    <property type="component" value="Unassembled WGS sequence"/>
</dbReference>
<sequence length="419" mass="49101">MSSSKNLHRIFMETYHISGVLSSDLESWADGFARLLSRNKELTEQDKKIIQEWSIEFFEGRKVRDKVGKQIECLECNSIKYSNMYCENCMRKALENQFNKWTSGNEIIDSFIQTCQLETPFPNCIIEWIPFDLFEDVKYLAEGGFGKVYTAIRTRGPINNWDKEKNCFTRFGAPDVVLKSFNNSEKIGKSYLKEAQNYNKLIRGHFASCCGITKNPDNNKYMMVMRQIQGGNLREYLRNNNLILSLKQKIRFISDISNCICEMHKLNLIHKDLHSGNILIYDDVEAFITDLGTSLAICDGVRPPILPHIPESFIKLIEKCWNKNSYERPEKLRYAIKEEYKKLLINEEYHNKILNVYNLRSYSIPETNKYAFHTSRILDEILNELHKTREFEIDILSNDITFEDKSNKIIYAERSDESI</sequence>
<dbReference type="InterPro" id="IPR000719">
    <property type="entry name" value="Prot_kinase_dom"/>
</dbReference>
<evidence type="ECO:0000313" key="2">
    <source>
        <dbReference type="EMBL" id="CAG8509840.1"/>
    </source>
</evidence>
<dbReference type="GO" id="GO:0005524">
    <property type="term" value="F:ATP binding"/>
    <property type="evidence" value="ECO:0007669"/>
    <property type="project" value="InterPro"/>
</dbReference>
<dbReference type="PROSITE" id="PS50011">
    <property type="entry name" value="PROTEIN_KINASE_DOM"/>
    <property type="match status" value="1"/>
</dbReference>
<dbReference type="PANTHER" id="PTHR44329:SF293">
    <property type="entry name" value="MITOGEN-ACTIVATED PROTEIN KINASE KINASE KINASE"/>
    <property type="match status" value="1"/>
</dbReference>
<dbReference type="EMBL" id="CAJVQA010001303">
    <property type="protein sequence ID" value="CAG8509840.1"/>
    <property type="molecule type" value="Genomic_DNA"/>
</dbReference>
<dbReference type="Gene3D" id="1.10.510.10">
    <property type="entry name" value="Transferase(Phosphotransferase) domain 1"/>
    <property type="match status" value="1"/>
</dbReference>
<gene>
    <name evidence="2" type="ORF">CPELLU_LOCUS2862</name>
</gene>
<organism evidence="2 3">
    <name type="scientific">Cetraspora pellucida</name>
    <dbReference type="NCBI Taxonomy" id="1433469"/>
    <lineage>
        <taxon>Eukaryota</taxon>
        <taxon>Fungi</taxon>
        <taxon>Fungi incertae sedis</taxon>
        <taxon>Mucoromycota</taxon>
        <taxon>Glomeromycotina</taxon>
        <taxon>Glomeromycetes</taxon>
        <taxon>Diversisporales</taxon>
        <taxon>Gigasporaceae</taxon>
        <taxon>Cetraspora</taxon>
    </lineage>
</organism>
<evidence type="ECO:0000313" key="3">
    <source>
        <dbReference type="Proteomes" id="UP000789759"/>
    </source>
</evidence>
<reference evidence="2" key="1">
    <citation type="submission" date="2021-06" db="EMBL/GenBank/DDBJ databases">
        <authorList>
            <person name="Kallberg Y."/>
            <person name="Tangrot J."/>
            <person name="Rosling A."/>
        </authorList>
    </citation>
    <scope>NUCLEOTIDE SEQUENCE</scope>
    <source>
        <strain evidence="2">FL966</strain>
    </source>
</reference>
<dbReference type="SUPFAM" id="SSF56112">
    <property type="entry name" value="Protein kinase-like (PK-like)"/>
    <property type="match status" value="1"/>
</dbReference>
<dbReference type="InterPro" id="IPR051681">
    <property type="entry name" value="Ser/Thr_Kinases-Pseudokinases"/>
</dbReference>